<comment type="similarity">
    <text evidence="1">Belongs to the GST superfamily.</text>
</comment>
<keyword evidence="2" id="KW-0443">Lipid metabolism</keyword>
<dbReference type="AlphaFoldDB" id="A0A7S1JUQ7"/>
<dbReference type="GO" id="GO:0050220">
    <property type="term" value="F:prostaglandin-E synthase activity"/>
    <property type="evidence" value="ECO:0007669"/>
    <property type="project" value="InterPro"/>
</dbReference>
<dbReference type="InterPro" id="IPR036282">
    <property type="entry name" value="Glutathione-S-Trfase_C_sf"/>
</dbReference>
<proteinExistence type="inferred from homology"/>
<dbReference type="Gene3D" id="1.20.1050.10">
    <property type="match status" value="1"/>
</dbReference>
<organism evidence="4">
    <name type="scientific">Vitrella brassicaformis</name>
    <dbReference type="NCBI Taxonomy" id="1169539"/>
    <lineage>
        <taxon>Eukaryota</taxon>
        <taxon>Sar</taxon>
        <taxon>Alveolata</taxon>
        <taxon>Colpodellida</taxon>
        <taxon>Vitrellaceae</taxon>
        <taxon>Vitrella</taxon>
    </lineage>
</organism>
<dbReference type="SUPFAM" id="SSF47616">
    <property type="entry name" value="GST C-terminal domain-like"/>
    <property type="match status" value="1"/>
</dbReference>
<dbReference type="SFLD" id="SFLDG01203">
    <property type="entry name" value="Prostaglandin_E_synthase_like1"/>
    <property type="match status" value="1"/>
</dbReference>
<gene>
    <name evidence="4" type="ORF">VBRA1451_LOCUS10169</name>
</gene>
<dbReference type="EMBL" id="HBGB01017535">
    <property type="protein sequence ID" value="CAD9055104.1"/>
    <property type="molecule type" value="Transcribed_RNA"/>
</dbReference>
<accession>A0A7S1JUQ7</accession>
<dbReference type="PANTHER" id="PTHR12782">
    <property type="entry name" value="MICROSOMAL PROSTAGLANDIN E SYNTHASE-2"/>
    <property type="match status" value="1"/>
</dbReference>
<evidence type="ECO:0000259" key="3">
    <source>
        <dbReference type="Pfam" id="PF00462"/>
    </source>
</evidence>
<evidence type="ECO:0000256" key="2">
    <source>
        <dbReference type="ARBA" id="ARBA00023098"/>
    </source>
</evidence>
<evidence type="ECO:0000256" key="1">
    <source>
        <dbReference type="ARBA" id="ARBA00007409"/>
    </source>
</evidence>
<reference evidence="4" key="1">
    <citation type="submission" date="2021-01" db="EMBL/GenBank/DDBJ databases">
        <authorList>
            <person name="Corre E."/>
            <person name="Pelletier E."/>
            <person name="Niang G."/>
            <person name="Scheremetjew M."/>
            <person name="Finn R."/>
            <person name="Kale V."/>
            <person name="Holt S."/>
            <person name="Cochrane G."/>
            <person name="Meng A."/>
            <person name="Brown T."/>
            <person name="Cohen L."/>
        </authorList>
    </citation>
    <scope>NUCLEOTIDE SEQUENCE</scope>
    <source>
        <strain evidence="4">CCMP3346</strain>
    </source>
</reference>
<dbReference type="PANTHER" id="PTHR12782:SF5">
    <property type="entry name" value="PROSTAGLANDIN E SYNTHASE 2"/>
    <property type="match status" value="1"/>
</dbReference>
<dbReference type="GO" id="GO:0005739">
    <property type="term" value="C:mitochondrion"/>
    <property type="evidence" value="ECO:0007669"/>
    <property type="project" value="TreeGrafter"/>
</dbReference>
<dbReference type="SFLD" id="SFLDS00019">
    <property type="entry name" value="Glutathione_Transferase_(cytos"/>
    <property type="match status" value="1"/>
</dbReference>
<dbReference type="InterPro" id="IPR040079">
    <property type="entry name" value="Glutathione_S-Trfase"/>
</dbReference>
<dbReference type="InterPro" id="IPR036249">
    <property type="entry name" value="Thioredoxin-like_sf"/>
</dbReference>
<evidence type="ECO:0000313" key="4">
    <source>
        <dbReference type="EMBL" id="CAD9055104.1"/>
    </source>
</evidence>
<protein>
    <recommendedName>
        <fullName evidence="3">Glutaredoxin domain-containing protein</fullName>
    </recommendedName>
</protein>
<dbReference type="UniPathway" id="UPA00662"/>
<dbReference type="Pfam" id="PF00462">
    <property type="entry name" value="Glutaredoxin"/>
    <property type="match status" value="1"/>
</dbReference>
<dbReference type="PROSITE" id="PS51354">
    <property type="entry name" value="GLUTAREDOXIN_2"/>
    <property type="match status" value="1"/>
</dbReference>
<dbReference type="Gene3D" id="3.40.30.10">
    <property type="entry name" value="Glutaredoxin"/>
    <property type="match status" value="1"/>
</dbReference>
<dbReference type="InterPro" id="IPR034334">
    <property type="entry name" value="PGES2"/>
</dbReference>
<name>A0A7S1JUQ7_9ALVE</name>
<dbReference type="InterPro" id="IPR002109">
    <property type="entry name" value="Glutaredoxin"/>
</dbReference>
<feature type="domain" description="Glutaredoxin" evidence="3">
    <location>
        <begin position="67"/>
        <end position="107"/>
    </location>
</feature>
<dbReference type="SUPFAM" id="SSF52833">
    <property type="entry name" value="Thioredoxin-like"/>
    <property type="match status" value="1"/>
</dbReference>
<dbReference type="SFLD" id="SFLDG01182">
    <property type="entry name" value="Prostaglandin_E_synthase_like"/>
    <property type="match status" value="1"/>
</dbReference>
<dbReference type="CDD" id="cd03197">
    <property type="entry name" value="GST_C_mPGES2"/>
    <property type="match status" value="1"/>
</dbReference>
<dbReference type="GO" id="GO:0001516">
    <property type="term" value="P:prostaglandin biosynthetic process"/>
    <property type="evidence" value="ECO:0007669"/>
    <property type="project" value="UniProtKB-UniPathway"/>
</dbReference>
<dbReference type="InterPro" id="IPR034335">
    <property type="entry name" value="PGES2_C"/>
</dbReference>
<sequence length="311" mass="35148">MSARRLIAPLTRLTHELPATGVLQPSARWTSALQTPAASSPMRRLPSHVPRCRHFSSSAAAAGMPDVTIFQYEVCPYCCGLKALLDHNKMPYTAIEVNPLTKDEIKKHPLIDQSPDKKYRKVPIALVNSEQVNDSKNIIDRLADLRGSASPTLKSLDKCSEEEKADIDWAYDKLVILFPPNIYRTLSESYEAFEYMSKSASTWTAWQKLVLRTTGSLFMWLVSPKLKKKYNITDERQELLDAIADWMKRVSDKGGKFRGGESPNMADLIIYGQLSAMRDMTTLKVLQDSNAEFKAWYARCREAVGPSQRRS</sequence>